<name>A0A101I3N6_UNCT6</name>
<sequence length="455" mass="51393">MTHRVFLLTVIGLLLLNFSCPLLAQESTGSGVTWNGYLQTDNRLQLKSDNDFSLQEYRLDLKTEANPTEKAHFYSEVWLRSLGFPTVQNSADLVDKNKISPLSLDFREAYVDLYGFLFNNLDIRIGRQRIAWGTADKLNPTDNLNPDDLEDIWDFGRHLGSNALKASYYLGNCAFEVVYIPMFTPAVLPQGDWASVLSSSMELPAGLTLRNLTDTIIMPKNNFEENSIIGGKISNNFFGYDFSLSYVYGRDDLPLTRKVTFTPTSTPGEVDITSELIYPRMHIAGIDMAGDIAGVGVWAEAAVFFPEEVKMVTDLSALGMGIQESIALDDKPYVKYVLGADYTFKNGIYINGQYLHGFVHERGKDNLEDYFMFGLEKKFFNDKLKIIPIVGGIEIKDFKDIENNYAFILSPEIAYFPVDNAELTLGIRLIDGKDTTIFGRLKDKDELYFKVKYSF</sequence>
<dbReference type="AlphaFoldDB" id="A0A101I3N6"/>
<evidence type="ECO:0000313" key="2">
    <source>
        <dbReference type="EMBL" id="KUK88055.1"/>
    </source>
</evidence>
<dbReference type="PATRIC" id="fig|1635277.3.peg.65"/>
<feature type="signal peptide" evidence="1">
    <location>
        <begin position="1"/>
        <end position="24"/>
    </location>
</feature>
<dbReference type="EMBL" id="LGGX01000001">
    <property type="protein sequence ID" value="KUK88055.1"/>
    <property type="molecule type" value="Genomic_DNA"/>
</dbReference>
<evidence type="ECO:0008006" key="4">
    <source>
        <dbReference type="Google" id="ProtNLM"/>
    </source>
</evidence>
<comment type="caution">
    <text evidence="2">The sequence shown here is derived from an EMBL/GenBank/DDBJ whole genome shotgun (WGS) entry which is preliminary data.</text>
</comment>
<dbReference type="Proteomes" id="UP000053467">
    <property type="component" value="Unassembled WGS sequence"/>
</dbReference>
<evidence type="ECO:0000256" key="1">
    <source>
        <dbReference type="SAM" id="SignalP"/>
    </source>
</evidence>
<organism evidence="2 3">
    <name type="scientific">candidate division TA06 bacterium 34_109</name>
    <dbReference type="NCBI Taxonomy" id="1635277"/>
    <lineage>
        <taxon>Bacteria</taxon>
        <taxon>Bacteria division TA06</taxon>
    </lineage>
</organism>
<proteinExistence type="predicted"/>
<accession>A0A101I3N6</accession>
<feature type="chain" id="PRO_5007097102" description="DUF1302 domain-containing protein" evidence="1">
    <location>
        <begin position="25"/>
        <end position="455"/>
    </location>
</feature>
<reference evidence="3" key="1">
    <citation type="journal article" date="2015" name="MBio">
        <title>Genome-Resolved Metagenomic Analysis Reveals Roles for Candidate Phyla and Other Microbial Community Members in Biogeochemical Transformations in Oil Reservoirs.</title>
        <authorList>
            <person name="Hu P."/>
            <person name="Tom L."/>
            <person name="Singh A."/>
            <person name="Thomas B.C."/>
            <person name="Baker B.J."/>
            <person name="Piceno Y.M."/>
            <person name="Andersen G.L."/>
            <person name="Banfield J.F."/>
        </authorList>
    </citation>
    <scope>NUCLEOTIDE SEQUENCE [LARGE SCALE GENOMIC DNA]</scope>
</reference>
<gene>
    <name evidence="2" type="ORF">XE03_0061</name>
</gene>
<dbReference type="SUPFAM" id="SSF56935">
    <property type="entry name" value="Porins"/>
    <property type="match status" value="1"/>
</dbReference>
<evidence type="ECO:0000313" key="3">
    <source>
        <dbReference type="Proteomes" id="UP000053467"/>
    </source>
</evidence>
<keyword evidence="1" id="KW-0732">Signal</keyword>
<protein>
    <recommendedName>
        <fullName evidence="4">DUF1302 domain-containing protein</fullName>
    </recommendedName>
</protein>